<protein>
    <submittedName>
        <fullName evidence="2">Uncharacterized protein</fullName>
    </submittedName>
</protein>
<dbReference type="InterPro" id="IPR004252">
    <property type="entry name" value="Probable_transposase_24"/>
</dbReference>
<dbReference type="AlphaFoldDB" id="A0A843UJJ2"/>
<proteinExistence type="predicted"/>
<accession>A0A843UJJ2</accession>
<evidence type="ECO:0000256" key="1">
    <source>
        <dbReference type="SAM" id="MobiDB-lite"/>
    </source>
</evidence>
<feature type="region of interest" description="Disordered" evidence="1">
    <location>
        <begin position="1"/>
        <end position="39"/>
    </location>
</feature>
<dbReference type="OrthoDB" id="629495at2759"/>
<name>A0A843UJJ2_COLES</name>
<dbReference type="Pfam" id="PF03004">
    <property type="entry name" value="Transposase_24"/>
    <property type="match status" value="1"/>
</dbReference>
<sequence length="95" mass="11100">MDGERLLGKSMQHMGRRERWQQTSTTMKVNRATNPEVNMHTSGSISFATHQSRLGKDLKRPPTFQEVFDKTHKKKGTDQYISDRAREELYSQQMT</sequence>
<reference evidence="2" key="1">
    <citation type="submission" date="2017-07" db="EMBL/GenBank/DDBJ databases">
        <title>Taro Niue Genome Assembly and Annotation.</title>
        <authorList>
            <person name="Atibalentja N."/>
            <person name="Keating K."/>
            <person name="Fields C.J."/>
        </authorList>
    </citation>
    <scope>NUCLEOTIDE SEQUENCE</scope>
    <source>
        <strain evidence="2">Niue_2</strain>
        <tissue evidence="2">Leaf</tissue>
    </source>
</reference>
<organism evidence="2 3">
    <name type="scientific">Colocasia esculenta</name>
    <name type="common">Wild taro</name>
    <name type="synonym">Arum esculentum</name>
    <dbReference type="NCBI Taxonomy" id="4460"/>
    <lineage>
        <taxon>Eukaryota</taxon>
        <taxon>Viridiplantae</taxon>
        <taxon>Streptophyta</taxon>
        <taxon>Embryophyta</taxon>
        <taxon>Tracheophyta</taxon>
        <taxon>Spermatophyta</taxon>
        <taxon>Magnoliopsida</taxon>
        <taxon>Liliopsida</taxon>
        <taxon>Araceae</taxon>
        <taxon>Aroideae</taxon>
        <taxon>Colocasieae</taxon>
        <taxon>Colocasia</taxon>
    </lineage>
</organism>
<evidence type="ECO:0000313" key="3">
    <source>
        <dbReference type="Proteomes" id="UP000652761"/>
    </source>
</evidence>
<evidence type="ECO:0000313" key="2">
    <source>
        <dbReference type="EMBL" id="MQL82256.1"/>
    </source>
</evidence>
<gene>
    <name evidence="2" type="ORF">Taro_014726</name>
</gene>
<keyword evidence="3" id="KW-1185">Reference proteome</keyword>
<comment type="caution">
    <text evidence="2">The sequence shown here is derived from an EMBL/GenBank/DDBJ whole genome shotgun (WGS) entry which is preliminary data.</text>
</comment>
<feature type="compositionally biased region" description="Polar residues" evidence="1">
    <location>
        <begin position="21"/>
        <end position="39"/>
    </location>
</feature>
<dbReference type="EMBL" id="NMUH01000620">
    <property type="protein sequence ID" value="MQL82256.1"/>
    <property type="molecule type" value="Genomic_DNA"/>
</dbReference>
<dbReference type="Proteomes" id="UP000652761">
    <property type="component" value="Unassembled WGS sequence"/>
</dbReference>